<keyword evidence="1" id="KW-0997">Cell inner membrane</keyword>
<comment type="caution">
    <text evidence="4">The sequence shown here is derived from an EMBL/GenBank/DDBJ whole genome shotgun (WGS) entry which is preliminary data.</text>
</comment>
<dbReference type="PANTHER" id="PTHR43849:SF2">
    <property type="entry name" value="BLL3936 PROTEIN"/>
    <property type="match status" value="1"/>
</dbReference>
<feature type="transmembrane region" description="Helical" evidence="2">
    <location>
        <begin position="538"/>
        <end position="563"/>
    </location>
</feature>
<organism evidence="4 5">
    <name type="scientific">Pararhodobacter marinus</name>
    <dbReference type="NCBI Taxonomy" id="2184063"/>
    <lineage>
        <taxon>Bacteria</taxon>
        <taxon>Pseudomonadati</taxon>
        <taxon>Pseudomonadota</taxon>
        <taxon>Alphaproteobacteria</taxon>
        <taxon>Rhodobacterales</taxon>
        <taxon>Paracoccaceae</taxon>
        <taxon>Pararhodobacter</taxon>
    </lineage>
</organism>
<dbReference type="Proteomes" id="UP000244940">
    <property type="component" value="Unassembled WGS sequence"/>
</dbReference>
<feature type="transmembrane region" description="Helical" evidence="2">
    <location>
        <begin position="36"/>
        <end position="59"/>
    </location>
</feature>
<feature type="transmembrane region" description="Helical" evidence="2">
    <location>
        <begin position="118"/>
        <end position="138"/>
    </location>
</feature>
<feature type="transmembrane region" description="Helical" evidence="2">
    <location>
        <begin position="281"/>
        <end position="303"/>
    </location>
</feature>
<evidence type="ECO:0000256" key="2">
    <source>
        <dbReference type="SAM" id="Phobius"/>
    </source>
</evidence>
<sequence length="737" mass="77847">MSANNLAATAAGAETIADGVDEEVVASNQRVFTGTLGLTMAALCVFYTAFHIGVMNGIHDRISDLFGLPSIDLTEPWRYRLLHVGGGLFLGFILYAARPLPDDAAARRLSPAELLLDIVAAVLVIGAGAQLVAMWVTGGLVATGAPADTYLYTFAYPLAAGTALALVSAWIAPRRNRDVLSWADMLLALSAAIVAAYIISHADFLRMRAQVFPHANDMWASITGIALILELTRRLAGMALVMIVAVFIAYGFLGPWLPGVLFHNGYAPARFFAFIYTDNGILGPTTAISSTYIILFIAFAAFLQASRVGEYFVNFAFAAAGSQRGGPAKVAVFASGLMGMINGTSAGNVVATGSLTIPLMKKVGYQPRTAASVEAAASTGGQIMPPIMGAGAFIMAEVTGIPYQDIAIAALIPAILYFVSILFMVDKEALKLGMKGLPRNELPSLPLMMRRIFLFIPILILIGALFMGYSVIRAGTLAMGAAAVVSWFTPQKMLLKEILWGLEIAARMALQMVAVCAAAGIIVGVIALTGVGTRFSSLLLDLAGQSQLIAMVFAMLVAIILGMGMPTTAAYAVAAAVIAPGLIRMGVDPLTAHFFIFYYAVISAITPPVALAAYAGAAIAQSDPMRTSVESFKFGLAAFVVPFMFFYSSEMLMQGAWLDILHVFVSALFGIYMMASAVQGWMWGRLNPVLRVVTLVGALGMIAGGWMSDLVGLVIAVIVIGIQRGLLNARNVTRGAD</sequence>
<keyword evidence="2" id="KW-0472">Membrane</keyword>
<feature type="transmembrane region" description="Helical" evidence="2">
    <location>
        <begin position="211"/>
        <end position="229"/>
    </location>
</feature>
<keyword evidence="5" id="KW-1185">Reference proteome</keyword>
<dbReference type="RefSeq" id="WP_109533734.1">
    <property type="nucleotide sequence ID" value="NZ_QEYD01000007.1"/>
</dbReference>
<reference evidence="4 5" key="1">
    <citation type="submission" date="2018-05" db="EMBL/GenBank/DDBJ databases">
        <title>Pararhodobacter marina sp. nov., isolated from deep-sea water of the Indian Ocean.</title>
        <authorList>
            <person name="Lai Q.Sr."/>
            <person name="Liu X."/>
            <person name="Shao Z."/>
        </authorList>
    </citation>
    <scope>NUCLEOTIDE SEQUENCE [LARGE SCALE GENOMIC DNA]</scope>
    <source>
        <strain evidence="4 5">CIC4N-9</strain>
    </source>
</reference>
<name>A0A2U2C8N2_9RHOB</name>
<feature type="transmembrane region" description="Helical" evidence="2">
    <location>
        <begin position="150"/>
        <end position="172"/>
    </location>
</feature>
<feature type="domain" description="TRAP C4-dicarboxylate transport system permease DctM subunit" evidence="3">
    <location>
        <begin position="224"/>
        <end position="642"/>
    </location>
</feature>
<dbReference type="GO" id="GO:0005886">
    <property type="term" value="C:plasma membrane"/>
    <property type="evidence" value="ECO:0007669"/>
    <property type="project" value="UniProtKB-SubCell"/>
</dbReference>
<evidence type="ECO:0000313" key="4">
    <source>
        <dbReference type="EMBL" id="PWE28227.1"/>
    </source>
</evidence>
<comment type="function">
    <text evidence="1">Part of the tripartite ATP-independent periplasmic (TRAP) transport system.</text>
</comment>
<gene>
    <name evidence="4" type="ORF">C4N9_12850</name>
</gene>
<feature type="transmembrane region" description="Helical" evidence="2">
    <location>
        <begin position="594"/>
        <end position="619"/>
    </location>
</feature>
<dbReference type="AlphaFoldDB" id="A0A2U2C8N2"/>
<protein>
    <submittedName>
        <fullName evidence="4">C4-dicarboxylate ABC transporter permease</fullName>
    </submittedName>
</protein>
<feature type="transmembrane region" description="Helical" evidence="2">
    <location>
        <begin position="406"/>
        <end position="425"/>
    </location>
</feature>
<dbReference type="PANTHER" id="PTHR43849">
    <property type="entry name" value="BLL3936 PROTEIN"/>
    <property type="match status" value="1"/>
</dbReference>
<feature type="transmembrane region" description="Helical" evidence="2">
    <location>
        <begin position="631"/>
        <end position="648"/>
    </location>
</feature>
<dbReference type="OrthoDB" id="9759894at2"/>
<dbReference type="InterPro" id="IPR010656">
    <property type="entry name" value="DctM"/>
</dbReference>
<feature type="transmembrane region" description="Helical" evidence="2">
    <location>
        <begin position="695"/>
        <end position="722"/>
    </location>
</feature>
<feature type="transmembrane region" description="Helical" evidence="2">
    <location>
        <begin position="445"/>
        <end position="466"/>
    </location>
</feature>
<feature type="transmembrane region" description="Helical" evidence="2">
    <location>
        <begin position="79"/>
        <end position="97"/>
    </location>
</feature>
<dbReference type="GeneID" id="94365781"/>
<comment type="subcellular location">
    <subcellularLocation>
        <location evidence="1">Cell inner membrane</location>
        <topology evidence="1">Multi-pass membrane protein</topology>
    </subcellularLocation>
</comment>
<keyword evidence="1" id="KW-1003">Cell membrane</keyword>
<proteinExistence type="predicted"/>
<dbReference type="GO" id="GO:0022857">
    <property type="term" value="F:transmembrane transporter activity"/>
    <property type="evidence" value="ECO:0007669"/>
    <property type="project" value="UniProtKB-UniRule"/>
</dbReference>
<dbReference type="Pfam" id="PF06808">
    <property type="entry name" value="DctM"/>
    <property type="match status" value="1"/>
</dbReference>
<dbReference type="InterPro" id="IPR011853">
    <property type="entry name" value="TRAP_DctM-Dct_fused"/>
</dbReference>
<accession>A0A2U2C8N2</accession>
<keyword evidence="1" id="KW-0813">Transport</keyword>
<dbReference type="EMBL" id="QEYD01000007">
    <property type="protein sequence ID" value="PWE28227.1"/>
    <property type="molecule type" value="Genomic_DNA"/>
</dbReference>
<dbReference type="NCBIfam" id="TIGR02123">
    <property type="entry name" value="TRAP_fused"/>
    <property type="match status" value="1"/>
</dbReference>
<feature type="transmembrane region" description="Helical" evidence="2">
    <location>
        <begin position="569"/>
        <end position="587"/>
    </location>
</feature>
<feature type="transmembrane region" description="Helical" evidence="2">
    <location>
        <begin position="236"/>
        <end position="261"/>
    </location>
</feature>
<keyword evidence="2" id="KW-0812">Transmembrane</keyword>
<evidence type="ECO:0000313" key="5">
    <source>
        <dbReference type="Proteomes" id="UP000244940"/>
    </source>
</evidence>
<evidence type="ECO:0000256" key="1">
    <source>
        <dbReference type="RuleBase" id="RU369079"/>
    </source>
</evidence>
<feature type="transmembrane region" description="Helical" evidence="2">
    <location>
        <begin position="660"/>
        <end position="683"/>
    </location>
</feature>
<evidence type="ECO:0000259" key="3">
    <source>
        <dbReference type="Pfam" id="PF06808"/>
    </source>
</evidence>
<keyword evidence="2" id="KW-1133">Transmembrane helix</keyword>
<feature type="transmembrane region" description="Helical" evidence="2">
    <location>
        <begin position="509"/>
        <end position="531"/>
    </location>
</feature>
<feature type="transmembrane region" description="Helical" evidence="2">
    <location>
        <begin position="179"/>
        <end position="199"/>
    </location>
</feature>